<evidence type="ECO:0000256" key="2">
    <source>
        <dbReference type="ARBA" id="ARBA00022448"/>
    </source>
</evidence>
<dbReference type="PROSITE" id="PS51352">
    <property type="entry name" value="THIOREDOXIN_2"/>
    <property type="match status" value="1"/>
</dbReference>
<dbReference type="GO" id="GO:0005829">
    <property type="term" value="C:cytosol"/>
    <property type="evidence" value="ECO:0007669"/>
    <property type="project" value="TreeGrafter"/>
</dbReference>
<evidence type="ECO:0000256" key="8">
    <source>
        <dbReference type="PIRSR" id="PIRSR000077-1"/>
    </source>
</evidence>
<dbReference type="Gene3D" id="3.40.30.10">
    <property type="entry name" value="Glutaredoxin"/>
    <property type="match status" value="1"/>
</dbReference>
<feature type="domain" description="Thioredoxin" evidence="10">
    <location>
        <begin position="1"/>
        <end position="101"/>
    </location>
</feature>
<dbReference type="Pfam" id="PF00085">
    <property type="entry name" value="Thioredoxin"/>
    <property type="match status" value="1"/>
</dbReference>
<dbReference type="EMBL" id="LPBJ01000047">
    <property type="protein sequence ID" value="KVP98209.1"/>
    <property type="molecule type" value="Genomic_DNA"/>
</dbReference>
<evidence type="ECO:0000256" key="5">
    <source>
        <dbReference type="ARBA" id="ARBA00023284"/>
    </source>
</evidence>
<feature type="active site" description="Nucleophile" evidence="8">
    <location>
        <position position="32"/>
    </location>
</feature>
<evidence type="ECO:0000259" key="10">
    <source>
        <dbReference type="PROSITE" id="PS51352"/>
    </source>
</evidence>
<evidence type="ECO:0000256" key="3">
    <source>
        <dbReference type="ARBA" id="ARBA00022982"/>
    </source>
</evidence>
<dbReference type="InterPro" id="IPR017937">
    <property type="entry name" value="Thioredoxin_CS"/>
</dbReference>
<evidence type="ECO:0000313" key="11">
    <source>
        <dbReference type="EMBL" id="KVP98209.1"/>
    </source>
</evidence>
<dbReference type="AlphaFoldDB" id="A0AAW3MRJ4"/>
<keyword evidence="3" id="KW-0249">Electron transport</keyword>
<sequence length="101" mass="11200">MPEIKTPSDFQDQILSADVALLDFWAPWCGPCRMMMPNLEALQVNNPNLVIGKVNVDENKALAQTFGIRSIPTLILVRKGEVKGTLVGAQSLERLQQFVYG</sequence>
<dbReference type="PANTHER" id="PTHR45663:SF11">
    <property type="entry name" value="GEO12009P1"/>
    <property type="match status" value="1"/>
</dbReference>
<accession>A0AAW3MRJ4</accession>
<dbReference type="GO" id="GO:0015035">
    <property type="term" value="F:protein-disulfide reductase activity"/>
    <property type="evidence" value="ECO:0007669"/>
    <property type="project" value="UniProtKB-UniRule"/>
</dbReference>
<evidence type="ECO:0000256" key="1">
    <source>
        <dbReference type="ARBA" id="ARBA00008987"/>
    </source>
</evidence>
<dbReference type="NCBIfam" id="TIGR01068">
    <property type="entry name" value="thioredoxin"/>
    <property type="match status" value="1"/>
</dbReference>
<comment type="similarity">
    <text evidence="1 7">Belongs to the thioredoxin family.</text>
</comment>
<feature type="site" description="Contributes to redox potential value" evidence="8">
    <location>
        <position position="31"/>
    </location>
</feature>
<dbReference type="PRINTS" id="PR00421">
    <property type="entry name" value="THIOREDOXIN"/>
</dbReference>
<dbReference type="PROSITE" id="PS00194">
    <property type="entry name" value="THIOREDOXIN_1"/>
    <property type="match status" value="1"/>
</dbReference>
<dbReference type="GO" id="GO:0045454">
    <property type="term" value="P:cell redox homeostasis"/>
    <property type="evidence" value="ECO:0007669"/>
    <property type="project" value="TreeGrafter"/>
</dbReference>
<feature type="disulfide bond" description="Redox-active" evidence="9">
    <location>
        <begin position="29"/>
        <end position="32"/>
    </location>
</feature>
<name>A0AAW3MRJ4_9BURK</name>
<protein>
    <recommendedName>
        <fullName evidence="6 7">Thioredoxin</fullName>
    </recommendedName>
</protein>
<dbReference type="Proteomes" id="UP000056453">
    <property type="component" value="Unassembled WGS sequence"/>
</dbReference>
<feature type="active site" description="Nucleophile" evidence="8">
    <location>
        <position position="29"/>
    </location>
</feature>
<dbReference type="PIRSF" id="PIRSF000077">
    <property type="entry name" value="Thioredoxin"/>
    <property type="match status" value="1"/>
</dbReference>
<comment type="caution">
    <text evidence="11">The sequence shown here is derived from an EMBL/GenBank/DDBJ whole genome shotgun (WGS) entry which is preliminary data.</text>
</comment>
<feature type="site" description="Deprotonates C-terminal active site Cys" evidence="8">
    <location>
        <position position="23"/>
    </location>
</feature>
<keyword evidence="2" id="KW-0813">Transport</keyword>
<keyword evidence="12" id="KW-1185">Reference proteome</keyword>
<keyword evidence="5 9" id="KW-0676">Redox-active center</keyword>
<evidence type="ECO:0000256" key="4">
    <source>
        <dbReference type="ARBA" id="ARBA00023157"/>
    </source>
</evidence>
<evidence type="ECO:0000256" key="6">
    <source>
        <dbReference type="NCBIfam" id="TIGR01068"/>
    </source>
</evidence>
<dbReference type="RefSeq" id="WP_059954290.1">
    <property type="nucleotide sequence ID" value="NZ_LPBJ01000047.1"/>
</dbReference>
<dbReference type="SUPFAM" id="SSF52833">
    <property type="entry name" value="Thioredoxin-like"/>
    <property type="match status" value="1"/>
</dbReference>
<gene>
    <name evidence="11" type="ORF">WJ96_06455</name>
</gene>
<evidence type="ECO:0000313" key="12">
    <source>
        <dbReference type="Proteomes" id="UP000056453"/>
    </source>
</evidence>
<dbReference type="PANTHER" id="PTHR45663">
    <property type="entry name" value="GEO12009P1"/>
    <property type="match status" value="1"/>
</dbReference>
<dbReference type="InterPro" id="IPR036249">
    <property type="entry name" value="Thioredoxin-like_sf"/>
</dbReference>
<dbReference type="CDD" id="cd02947">
    <property type="entry name" value="TRX_family"/>
    <property type="match status" value="1"/>
</dbReference>
<feature type="site" description="Contributes to redox potential value" evidence="8">
    <location>
        <position position="30"/>
    </location>
</feature>
<organism evidence="11 12">
    <name type="scientific">Burkholderia ubonensis</name>
    <dbReference type="NCBI Taxonomy" id="101571"/>
    <lineage>
        <taxon>Bacteria</taxon>
        <taxon>Pseudomonadati</taxon>
        <taxon>Pseudomonadota</taxon>
        <taxon>Betaproteobacteria</taxon>
        <taxon>Burkholderiales</taxon>
        <taxon>Burkholderiaceae</taxon>
        <taxon>Burkholderia</taxon>
        <taxon>Burkholderia cepacia complex</taxon>
    </lineage>
</organism>
<dbReference type="InterPro" id="IPR013766">
    <property type="entry name" value="Thioredoxin_domain"/>
</dbReference>
<evidence type="ECO:0000256" key="9">
    <source>
        <dbReference type="PIRSR" id="PIRSR000077-4"/>
    </source>
</evidence>
<keyword evidence="4 9" id="KW-1015">Disulfide bond</keyword>
<evidence type="ECO:0000256" key="7">
    <source>
        <dbReference type="PIRNR" id="PIRNR000077"/>
    </source>
</evidence>
<dbReference type="InterPro" id="IPR005746">
    <property type="entry name" value="Thioredoxin"/>
</dbReference>
<reference evidence="11 12" key="1">
    <citation type="submission" date="2015-11" db="EMBL/GenBank/DDBJ databases">
        <title>Expanding the genomic diversity of Burkholderia species for the development of highly accurate diagnostics.</title>
        <authorList>
            <person name="Sahl J."/>
            <person name="Keim P."/>
            <person name="Wagner D."/>
        </authorList>
    </citation>
    <scope>NUCLEOTIDE SEQUENCE [LARGE SCALE GENOMIC DNA]</scope>
    <source>
        <strain evidence="11 12">MSMB1808WGS</strain>
    </source>
</reference>
<proteinExistence type="inferred from homology"/>